<dbReference type="Proteomes" id="UP000064525">
    <property type="component" value="Chromosome I"/>
</dbReference>
<organism evidence="1 4">
    <name type="scientific">Helicobacter typhlonius</name>
    <dbReference type="NCBI Taxonomy" id="76936"/>
    <lineage>
        <taxon>Bacteria</taxon>
        <taxon>Pseudomonadati</taxon>
        <taxon>Campylobacterota</taxon>
        <taxon>Epsilonproteobacteria</taxon>
        <taxon>Campylobacterales</taxon>
        <taxon>Helicobacteraceae</taxon>
        <taxon>Helicobacter</taxon>
    </lineage>
</organism>
<keyword evidence="3" id="KW-1185">Reference proteome</keyword>
<reference evidence="1" key="3">
    <citation type="submission" date="2015-11" db="EMBL/GenBank/DDBJ databases">
        <authorList>
            <person name="Zhang Y."/>
            <person name="Guo Z."/>
        </authorList>
    </citation>
    <scope>NUCLEOTIDE SEQUENCE</scope>
    <source>
        <strain evidence="1">1</strain>
    </source>
</reference>
<dbReference type="AlphaFoldDB" id="A0A099UD73"/>
<reference evidence="4" key="2">
    <citation type="submission" date="2015-11" db="EMBL/GenBank/DDBJ databases">
        <authorList>
            <person name="Anvar S.Y."/>
        </authorList>
    </citation>
    <scope>NUCLEOTIDE SEQUENCE [LARGE SCALE GENOMIC DNA]</scope>
</reference>
<dbReference type="PANTHER" id="PTHR39206:SF1">
    <property type="entry name" value="SLL8004 PROTEIN"/>
    <property type="match status" value="1"/>
</dbReference>
<dbReference type="PATRIC" id="fig|76936.10.peg.1697"/>
<dbReference type="STRING" id="76936.BN2458_PEG1737"/>
<dbReference type="EMBL" id="JRPF02000002">
    <property type="protein sequence ID" value="TLD79263.1"/>
    <property type="molecule type" value="Genomic_DNA"/>
</dbReference>
<evidence type="ECO:0000313" key="3">
    <source>
        <dbReference type="Proteomes" id="UP000029925"/>
    </source>
</evidence>
<evidence type="ECO:0000313" key="1">
    <source>
        <dbReference type="EMBL" id="CUU40620.1"/>
    </source>
</evidence>
<proteinExistence type="predicted"/>
<dbReference type="PANTHER" id="PTHR39206">
    <property type="entry name" value="SLL8004 PROTEIN"/>
    <property type="match status" value="1"/>
</dbReference>
<dbReference type="EMBL" id="LN907858">
    <property type="protein sequence ID" value="CUU40620.1"/>
    <property type="molecule type" value="Genomic_DNA"/>
</dbReference>
<reference evidence="2 3" key="1">
    <citation type="journal article" date="2014" name="Genome Announc.">
        <title>Draft genome sequences of eight enterohepatic helicobacter species isolated from both laboratory and wild rodents.</title>
        <authorList>
            <person name="Sheh A."/>
            <person name="Shen Z."/>
            <person name="Fox J.G."/>
        </authorList>
    </citation>
    <scope>NUCLEOTIDE SEQUENCE [LARGE SCALE GENOMIC DNA]</scope>
    <source>
        <strain evidence="2 3">MIT 98-6810</strain>
    </source>
</reference>
<dbReference type="SUPFAM" id="SSF52540">
    <property type="entry name" value="P-loop containing nucleoside triphosphate hydrolases"/>
    <property type="match status" value="1"/>
</dbReference>
<evidence type="ECO:0000313" key="4">
    <source>
        <dbReference type="Proteomes" id="UP000064525"/>
    </source>
</evidence>
<accession>A0A099UD73</accession>
<dbReference type="InterPro" id="IPR027417">
    <property type="entry name" value="P-loop_NTPase"/>
</dbReference>
<dbReference type="OrthoDB" id="9791543at2"/>
<dbReference type="RefSeq" id="WP_034327557.1">
    <property type="nucleotide sequence ID" value="NZ_CAJTQN010000003.1"/>
</dbReference>
<gene>
    <name evidence="1" type="ORF">BN2458_PEG1737</name>
    <name evidence="2" type="ORF">LS75_002945</name>
</gene>
<sequence>MNQNKTAFIFAGVNGAGKSTLYWNEVEKGVRLGQRINMDEIVSSFGDWRSSKDQNRAARIALKLQKSHIENNESFNQETTLCGKGIVRLFERLKEQDFKICLYYVGVDSIEIAKERVKMRVAKGGHNIDETLIERRYTASLNNLKQILPFCDEVFLYDNSHKLKKIGEIICGRVCLFEQAKWLDSIHSEKDNKDKNFKQ</sequence>
<dbReference type="Proteomes" id="UP000029925">
    <property type="component" value="Unassembled WGS sequence"/>
</dbReference>
<dbReference type="GeneID" id="78151888"/>
<dbReference type="Gene3D" id="3.40.50.300">
    <property type="entry name" value="P-loop containing nucleotide triphosphate hydrolases"/>
    <property type="match status" value="1"/>
</dbReference>
<evidence type="ECO:0000313" key="2">
    <source>
        <dbReference type="EMBL" id="TLD79263.1"/>
    </source>
</evidence>
<dbReference type="KEGG" id="hty:BN2458_PEG1737"/>
<protein>
    <submittedName>
        <fullName evidence="1 2">ATPase</fullName>
    </submittedName>
</protein>
<name>A0A099UD73_9HELI</name>